<reference evidence="2" key="2">
    <citation type="submission" date="2020-09" db="EMBL/GenBank/DDBJ databases">
        <authorList>
            <person name="Sun Q."/>
            <person name="Ohkuma M."/>
        </authorList>
    </citation>
    <scope>NUCLEOTIDE SEQUENCE</scope>
    <source>
        <strain evidence="2">JCM 4815</strain>
    </source>
</reference>
<dbReference type="InterPro" id="IPR036520">
    <property type="entry name" value="UPF0759_sf"/>
</dbReference>
<dbReference type="AlphaFoldDB" id="A0A918PFN6"/>
<protein>
    <recommendedName>
        <fullName evidence="4">DUF72 domain-containing protein</fullName>
    </recommendedName>
</protein>
<comment type="caution">
    <text evidence="2">The sequence shown here is derived from an EMBL/GenBank/DDBJ whole genome shotgun (WGS) entry which is preliminary data.</text>
</comment>
<keyword evidence="3" id="KW-1185">Reference proteome</keyword>
<gene>
    <name evidence="2" type="ORF">GCM10010365_27140</name>
</gene>
<proteinExistence type="predicted"/>
<dbReference type="Proteomes" id="UP000622166">
    <property type="component" value="Unassembled WGS sequence"/>
</dbReference>
<sequence length="84" mass="8719">MRRIAETWPDDRDAYAYFNNDPGGAAVLDAMVFARVAAAAGLTVTRTPVRLPSLSPPPPTPVTATATDAAARRGAGEAGRPQSP</sequence>
<accession>A0A918PFN6</accession>
<evidence type="ECO:0000313" key="2">
    <source>
        <dbReference type="EMBL" id="GGZ06757.1"/>
    </source>
</evidence>
<name>A0A918PFN6_9ACTN</name>
<dbReference type="SUPFAM" id="SSF117396">
    <property type="entry name" value="TM1631-like"/>
    <property type="match status" value="1"/>
</dbReference>
<dbReference type="EMBL" id="BMVW01000004">
    <property type="protein sequence ID" value="GGZ06757.1"/>
    <property type="molecule type" value="Genomic_DNA"/>
</dbReference>
<evidence type="ECO:0000313" key="3">
    <source>
        <dbReference type="Proteomes" id="UP000622166"/>
    </source>
</evidence>
<evidence type="ECO:0000256" key="1">
    <source>
        <dbReference type="SAM" id="MobiDB-lite"/>
    </source>
</evidence>
<organism evidence="2 3">
    <name type="scientific">Streptomyces poonensis</name>
    <dbReference type="NCBI Taxonomy" id="68255"/>
    <lineage>
        <taxon>Bacteria</taxon>
        <taxon>Bacillati</taxon>
        <taxon>Actinomycetota</taxon>
        <taxon>Actinomycetes</taxon>
        <taxon>Kitasatosporales</taxon>
        <taxon>Streptomycetaceae</taxon>
        <taxon>Streptomyces</taxon>
    </lineage>
</organism>
<feature type="region of interest" description="Disordered" evidence="1">
    <location>
        <begin position="48"/>
        <end position="84"/>
    </location>
</feature>
<evidence type="ECO:0008006" key="4">
    <source>
        <dbReference type="Google" id="ProtNLM"/>
    </source>
</evidence>
<reference evidence="2" key="1">
    <citation type="journal article" date="2014" name="Int. J. Syst. Evol. Microbiol.">
        <title>Complete genome sequence of Corynebacterium casei LMG S-19264T (=DSM 44701T), isolated from a smear-ripened cheese.</title>
        <authorList>
            <consortium name="US DOE Joint Genome Institute (JGI-PGF)"/>
            <person name="Walter F."/>
            <person name="Albersmeier A."/>
            <person name="Kalinowski J."/>
            <person name="Ruckert C."/>
        </authorList>
    </citation>
    <scope>NUCLEOTIDE SEQUENCE</scope>
    <source>
        <strain evidence="2">JCM 4815</strain>
    </source>
</reference>